<dbReference type="CDD" id="cd00221">
    <property type="entry name" value="Vsr"/>
    <property type="match status" value="1"/>
</dbReference>
<keyword evidence="5 6" id="KW-0234">DNA repair</keyword>
<organism evidence="7 8">
    <name type="scientific">Peteryoungia desertarenae</name>
    <dbReference type="NCBI Taxonomy" id="1813451"/>
    <lineage>
        <taxon>Bacteria</taxon>
        <taxon>Pseudomonadati</taxon>
        <taxon>Pseudomonadota</taxon>
        <taxon>Alphaproteobacteria</taxon>
        <taxon>Hyphomicrobiales</taxon>
        <taxon>Rhizobiaceae</taxon>
        <taxon>Peteryoungia</taxon>
    </lineage>
</organism>
<keyword evidence="3 6" id="KW-0227">DNA damage</keyword>
<protein>
    <recommendedName>
        <fullName evidence="6">Very short patch repair endonuclease</fullName>
        <ecNumber evidence="6">3.1.-.-</ecNumber>
    </recommendedName>
</protein>
<dbReference type="NCBIfam" id="TIGR00632">
    <property type="entry name" value="vsr"/>
    <property type="match status" value="1"/>
</dbReference>
<evidence type="ECO:0000256" key="3">
    <source>
        <dbReference type="ARBA" id="ARBA00022763"/>
    </source>
</evidence>
<evidence type="ECO:0000256" key="4">
    <source>
        <dbReference type="ARBA" id="ARBA00022801"/>
    </source>
</evidence>
<comment type="function">
    <text evidence="6">May nick specific sequences that contain T:G mispairs resulting from m5C-deamination.</text>
</comment>
<dbReference type="EC" id="3.1.-.-" evidence="6"/>
<dbReference type="SUPFAM" id="SSF52980">
    <property type="entry name" value="Restriction endonuclease-like"/>
    <property type="match status" value="1"/>
</dbReference>
<dbReference type="Pfam" id="PF03852">
    <property type="entry name" value="Vsr"/>
    <property type="match status" value="1"/>
</dbReference>
<evidence type="ECO:0000313" key="7">
    <source>
        <dbReference type="EMBL" id="QLF68189.1"/>
    </source>
</evidence>
<evidence type="ECO:0000256" key="2">
    <source>
        <dbReference type="ARBA" id="ARBA00022759"/>
    </source>
</evidence>
<dbReference type="RefSeq" id="WP_138288006.1">
    <property type="nucleotide sequence ID" value="NZ_CP058350.1"/>
</dbReference>
<keyword evidence="4 6" id="KW-0378">Hydrolase</keyword>
<dbReference type="GO" id="GO:0004519">
    <property type="term" value="F:endonuclease activity"/>
    <property type="evidence" value="ECO:0007669"/>
    <property type="project" value="UniProtKB-KW"/>
</dbReference>
<evidence type="ECO:0000313" key="8">
    <source>
        <dbReference type="Proteomes" id="UP000308530"/>
    </source>
</evidence>
<dbReference type="Gene3D" id="3.40.960.10">
    <property type="entry name" value="VSR Endonuclease"/>
    <property type="match status" value="1"/>
</dbReference>
<reference evidence="7 8" key="1">
    <citation type="submission" date="2020-06" db="EMBL/GenBank/DDBJ databases">
        <title>Genome sequence of Rhizobium sp strain ADMK78.</title>
        <authorList>
            <person name="Rahi P."/>
        </authorList>
    </citation>
    <scope>NUCLEOTIDE SEQUENCE [LARGE SCALE GENOMIC DNA]</scope>
    <source>
        <strain evidence="7 8">ADMK78</strain>
    </source>
</reference>
<keyword evidence="2 6" id="KW-0255">Endonuclease</keyword>
<keyword evidence="8" id="KW-1185">Reference proteome</keyword>
<evidence type="ECO:0000256" key="6">
    <source>
        <dbReference type="PIRNR" id="PIRNR018267"/>
    </source>
</evidence>
<dbReference type="InterPro" id="IPR011335">
    <property type="entry name" value="Restrct_endonuc-II-like"/>
</dbReference>
<dbReference type="InterPro" id="IPR004603">
    <property type="entry name" value="DNA_mismatch_endonuc_vsr"/>
</dbReference>
<accession>A0ABX6QHZ9</accession>
<dbReference type="PIRSF" id="PIRSF018267">
    <property type="entry name" value="VSR_endonuc"/>
    <property type="match status" value="1"/>
</dbReference>
<comment type="similarity">
    <text evidence="6">Belongs to the vsr family.</text>
</comment>
<evidence type="ECO:0000256" key="1">
    <source>
        <dbReference type="ARBA" id="ARBA00022722"/>
    </source>
</evidence>
<evidence type="ECO:0000256" key="5">
    <source>
        <dbReference type="ARBA" id="ARBA00023204"/>
    </source>
</evidence>
<proteinExistence type="inferred from homology"/>
<gene>
    <name evidence="7" type="primary">vsr</name>
    <name evidence="7" type="ORF">FE840_000655</name>
</gene>
<name>A0ABX6QHZ9_9HYPH</name>
<keyword evidence="1 6" id="KW-0540">Nuclease</keyword>
<sequence>MTDVVDKEKRSQMMAAIKGKNTKPEMSLRTELHRLGFRYRLHSKLMIGQPDLVFPRFRAAVFVHGCFWHRHPKCRHATTPKTRESFWFNKFQSNINRDGVVRKRLLAEGWRIAVVWECALRRKGSAQIAASQLAKWLESDVPELEIGDT</sequence>
<dbReference type="Proteomes" id="UP000308530">
    <property type="component" value="Chromosome"/>
</dbReference>
<dbReference type="EMBL" id="CP058350">
    <property type="protein sequence ID" value="QLF68189.1"/>
    <property type="molecule type" value="Genomic_DNA"/>
</dbReference>